<feature type="transmembrane region" description="Helical" evidence="2">
    <location>
        <begin position="1022"/>
        <end position="1042"/>
    </location>
</feature>
<dbReference type="InterPro" id="IPR006597">
    <property type="entry name" value="Sel1-like"/>
</dbReference>
<protein>
    <submittedName>
        <fullName evidence="5">Protein sel-1 homolog 3</fullName>
    </submittedName>
</protein>
<gene>
    <name evidence="5" type="primary">SEL1L3</name>
</gene>
<feature type="region of interest" description="Disordered" evidence="1">
    <location>
        <begin position="1053"/>
        <end position="1098"/>
    </location>
</feature>
<sequence>MDSAAAARSLLGLCLLLCKSGITSGRETLLTTPITPEIQRKTFSEDFIHLNVRNKKLRNSVGISVAYFCSKPCIVTLEVKASLEFRNTVSVYKKRWEGDRVRKNRTISLTFPSSMVFRDDYLIKRSLNVGYVILYAWITHKAALVHHAPQAESYWRAIVRDYSFLDPVPPFQRPFKEHKMCLTWSTEQTWKLRANRIPRCPHENDLMEILNFPYASSGEGTGIVKKFQKFKNRELEAIRKDHTSYPTFTISAWLYLLCYCERSLCGILYFIDSREMYGTPSVFLTNTGYLHIQMHLVKGGDLAVKTTFPLPLKRWFRLDLSINGQEIDIAIVGKNMNIFQRQRFNFQQDFYYDDTDGYLVLGGSGYVPGIKGYFGSVKYYRLNNLETERFSHPFSNRDISERIEMYYQKRANIQSGVANHGFSLKYFDENQQCPVDNYYLELSNKYRSSLKCVGLDWEKGLREDHIMLEDMKDTTPRSPEVSQPKKELAFKIGRRLFEAAAQNLSQWDGLLHIHATILALRVSSHCGYSRASYVLGVIFEIGLGVSPDPLQGLLYSLVAAQEGDRLALMNLGYKHYRGINNYPQDLEVSYAYYSDVALKTPRDQQSGGGDQALVEAIRLQDGDLLKALTKENGDIFMWLKHEAVRGDSAAQQRLGQMLFWGQQGVEKNLKKAVEWYAKGALENKDPVSLFDYSIVLFKGQGVKRNRRLAFQLMKKASSKGFPQAVNGLGWYYHNFKRDYVKAAKYWLKAEAMGSPEATFNLGVLHLDGLYPGVTGRNRTMAAGYFYKAAEKGHMEGTLHCSQFYITGNLPSFPRDPEKAVLWAKYVAEKNGHLGHVIQKALKAYLELSWNEALLYYILSAETGIEVSQTNLAHLCEEKPNLTKRYFAADCVWKYYNLSVSQSNAPSFVYLKVGDFYYYGYQNQSKSLDMSARMYAQAALREDAQGFFNLALLLEEGYSIPSYILDRLEIDSSVHSRNMSLRQELYERCWNYSNQDSVSPCMLALLYLRLRILSDNIFHSNPIYYLGCLAPYLLVAFILWRFWSLAAVTHPDNSAVAEGGPLPRDEEPNQRRSAEHGASPGPNGFEEDSVDPQHSCSRS</sequence>
<dbReference type="Gene3D" id="1.25.40.10">
    <property type="entry name" value="Tetratricopeptide repeat domain"/>
    <property type="match status" value="2"/>
</dbReference>
<dbReference type="InterPro" id="IPR011990">
    <property type="entry name" value="TPR-like_helical_dom_sf"/>
</dbReference>
<evidence type="ECO:0000256" key="2">
    <source>
        <dbReference type="SAM" id="Phobius"/>
    </source>
</evidence>
<keyword evidence="2" id="KW-0472">Membrane</keyword>
<dbReference type="PANTHER" id="PTHR44444:SF1">
    <property type="entry name" value="PROTEIN SEL-1 HOMOLOG 3"/>
    <property type="match status" value="1"/>
</dbReference>
<reference evidence="5" key="1">
    <citation type="submission" date="2025-08" db="UniProtKB">
        <authorList>
            <consortium name="RefSeq"/>
        </authorList>
    </citation>
    <scope>IDENTIFICATION</scope>
    <source>
        <tissue evidence="5">Blood</tissue>
    </source>
</reference>
<dbReference type="PANTHER" id="PTHR44444">
    <property type="entry name" value="PROTEIN SEL-1 HOMOLOG 3"/>
    <property type="match status" value="1"/>
</dbReference>
<feature type="signal peptide" evidence="3">
    <location>
        <begin position="1"/>
        <end position="25"/>
    </location>
</feature>
<evidence type="ECO:0000256" key="3">
    <source>
        <dbReference type="SAM" id="SignalP"/>
    </source>
</evidence>
<feature type="compositionally biased region" description="Basic and acidic residues" evidence="1">
    <location>
        <begin position="1062"/>
        <end position="1074"/>
    </location>
</feature>
<dbReference type="Proteomes" id="UP001652622">
    <property type="component" value="Unplaced"/>
</dbReference>
<name>A0ABM3Z913_PANGU</name>
<organism evidence="4 5">
    <name type="scientific">Pantherophis guttatus</name>
    <name type="common">Corn snake</name>
    <name type="synonym">Elaphe guttata</name>
    <dbReference type="NCBI Taxonomy" id="94885"/>
    <lineage>
        <taxon>Eukaryota</taxon>
        <taxon>Metazoa</taxon>
        <taxon>Chordata</taxon>
        <taxon>Craniata</taxon>
        <taxon>Vertebrata</taxon>
        <taxon>Euteleostomi</taxon>
        <taxon>Lepidosauria</taxon>
        <taxon>Squamata</taxon>
        <taxon>Bifurcata</taxon>
        <taxon>Unidentata</taxon>
        <taxon>Episquamata</taxon>
        <taxon>Toxicofera</taxon>
        <taxon>Serpentes</taxon>
        <taxon>Colubroidea</taxon>
        <taxon>Colubridae</taxon>
        <taxon>Colubrinae</taxon>
        <taxon>Pantherophis</taxon>
    </lineage>
</organism>
<dbReference type="RefSeq" id="XP_060544859.1">
    <property type="nucleotide sequence ID" value="XM_060688876.1"/>
</dbReference>
<evidence type="ECO:0000313" key="4">
    <source>
        <dbReference type="Proteomes" id="UP001652622"/>
    </source>
</evidence>
<accession>A0ABM3Z913</accession>
<dbReference type="SUPFAM" id="SSF81901">
    <property type="entry name" value="HCP-like"/>
    <property type="match status" value="3"/>
</dbReference>
<dbReference type="Pfam" id="PF08238">
    <property type="entry name" value="Sel1"/>
    <property type="match status" value="8"/>
</dbReference>
<keyword evidence="3" id="KW-0732">Signal</keyword>
<feature type="chain" id="PRO_5047198330" evidence="3">
    <location>
        <begin position="26"/>
        <end position="1098"/>
    </location>
</feature>
<dbReference type="InterPro" id="IPR013320">
    <property type="entry name" value="ConA-like_dom_sf"/>
</dbReference>
<keyword evidence="2" id="KW-1133">Transmembrane helix</keyword>
<dbReference type="SUPFAM" id="SSF49899">
    <property type="entry name" value="Concanavalin A-like lectins/glucanases"/>
    <property type="match status" value="1"/>
</dbReference>
<evidence type="ECO:0000256" key="1">
    <source>
        <dbReference type="SAM" id="MobiDB-lite"/>
    </source>
</evidence>
<dbReference type="SMART" id="SM00671">
    <property type="entry name" value="SEL1"/>
    <property type="match status" value="8"/>
</dbReference>
<dbReference type="GeneID" id="117670817"/>
<evidence type="ECO:0000313" key="5">
    <source>
        <dbReference type="RefSeq" id="XP_060544859.1"/>
    </source>
</evidence>
<keyword evidence="4" id="KW-1185">Reference proteome</keyword>
<dbReference type="InterPro" id="IPR042756">
    <property type="entry name" value="Sel-1L3"/>
</dbReference>
<proteinExistence type="predicted"/>
<keyword evidence="2" id="KW-0812">Transmembrane</keyword>